<proteinExistence type="predicted"/>
<name>A0AAV6VIA8_9ARAC</name>
<evidence type="ECO:0000313" key="1">
    <source>
        <dbReference type="EMBL" id="KAG8195609.1"/>
    </source>
</evidence>
<organism evidence="1 2">
    <name type="scientific">Oedothorax gibbosus</name>
    <dbReference type="NCBI Taxonomy" id="931172"/>
    <lineage>
        <taxon>Eukaryota</taxon>
        <taxon>Metazoa</taxon>
        <taxon>Ecdysozoa</taxon>
        <taxon>Arthropoda</taxon>
        <taxon>Chelicerata</taxon>
        <taxon>Arachnida</taxon>
        <taxon>Araneae</taxon>
        <taxon>Araneomorphae</taxon>
        <taxon>Entelegynae</taxon>
        <taxon>Araneoidea</taxon>
        <taxon>Linyphiidae</taxon>
        <taxon>Erigoninae</taxon>
        <taxon>Oedothorax</taxon>
    </lineage>
</organism>
<keyword evidence="2" id="KW-1185">Reference proteome</keyword>
<reference evidence="1 2" key="1">
    <citation type="journal article" date="2022" name="Nat. Ecol. Evol.">
        <title>A masculinizing supergene underlies an exaggerated male reproductive morph in a spider.</title>
        <authorList>
            <person name="Hendrickx F."/>
            <person name="De Corte Z."/>
            <person name="Sonet G."/>
            <person name="Van Belleghem S.M."/>
            <person name="Kostlbacher S."/>
            <person name="Vangestel C."/>
        </authorList>
    </citation>
    <scope>NUCLEOTIDE SEQUENCE [LARGE SCALE GENOMIC DNA]</scope>
    <source>
        <strain evidence="1">W744_W776</strain>
    </source>
</reference>
<sequence length="89" mass="9615">MRSIINLNTTYHLLNHRGDNYTPGTTITFSHPLHKTDRVKTPVTPLIKAGGGRSEHVCGGSCPHFHTGKCATARGDGHKSGLQRTVGLK</sequence>
<comment type="caution">
    <text evidence="1">The sequence shown here is derived from an EMBL/GenBank/DDBJ whole genome shotgun (WGS) entry which is preliminary data.</text>
</comment>
<dbReference type="EMBL" id="JAFNEN010000083">
    <property type="protein sequence ID" value="KAG8195609.1"/>
    <property type="molecule type" value="Genomic_DNA"/>
</dbReference>
<dbReference type="Proteomes" id="UP000827092">
    <property type="component" value="Unassembled WGS sequence"/>
</dbReference>
<dbReference type="AlphaFoldDB" id="A0AAV6VIA8"/>
<gene>
    <name evidence="1" type="ORF">JTE90_017906</name>
</gene>
<protein>
    <submittedName>
        <fullName evidence="1">Uncharacterized protein</fullName>
    </submittedName>
</protein>
<evidence type="ECO:0000313" key="2">
    <source>
        <dbReference type="Proteomes" id="UP000827092"/>
    </source>
</evidence>
<accession>A0AAV6VIA8</accession>